<name>A0A1G6R6H6_9MICO</name>
<keyword evidence="4 7" id="KW-0812">Transmembrane</keyword>
<accession>A0A1G6R6H6</accession>
<evidence type="ECO:0000256" key="3">
    <source>
        <dbReference type="ARBA" id="ARBA00022475"/>
    </source>
</evidence>
<dbReference type="GO" id="GO:0005886">
    <property type="term" value="C:plasma membrane"/>
    <property type="evidence" value="ECO:0007669"/>
    <property type="project" value="UniProtKB-SubCell"/>
</dbReference>
<evidence type="ECO:0000256" key="6">
    <source>
        <dbReference type="ARBA" id="ARBA00023136"/>
    </source>
</evidence>
<dbReference type="AlphaFoldDB" id="A0A1G6R6H6"/>
<feature type="transmembrane region" description="Helical" evidence="7">
    <location>
        <begin position="125"/>
        <end position="149"/>
    </location>
</feature>
<feature type="transmembrane region" description="Helical" evidence="7">
    <location>
        <begin position="197"/>
        <end position="218"/>
    </location>
</feature>
<keyword evidence="3" id="KW-1003">Cell membrane</keyword>
<evidence type="ECO:0000313" key="8">
    <source>
        <dbReference type="EMBL" id="SDC99685.1"/>
    </source>
</evidence>
<evidence type="ECO:0000313" key="9">
    <source>
        <dbReference type="Proteomes" id="UP000183203"/>
    </source>
</evidence>
<reference evidence="8 9" key="1">
    <citation type="submission" date="2016-09" db="EMBL/GenBank/DDBJ databases">
        <authorList>
            <person name="Capua I."/>
            <person name="De Benedictis P."/>
            <person name="Joannis T."/>
            <person name="Lombin L.H."/>
            <person name="Cattoli G."/>
        </authorList>
    </citation>
    <scope>NUCLEOTIDE SEQUENCE [LARGE SCALE GENOMIC DNA]</scope>
    <source>
        <strain evidence="8 9">NIO-1002</strain>
    </source>
</reference>
<dbReference type="InterPro" id="IPR011701">
    <property type="entry name" value="MFS"/>
</dbReference>
<evidence type="ECO:0000256" key="4">
    <source>
        <dbReference type="ARBA" id="ARBA00022692"/>
    </source>
</evidence>
<keyword evidence="5 7" id="KW-1133">Transmembrane helix</keyword>
<dbReference type="EMBL" id="FMYG01000010">
    <property type="protein sequence ID" value="SDC99685.1"/>
    <property type="molecule type" value="Genomic_DNA"/>
</dbReference>
<dbReference type="PANTHER" id="PTHR23517:SF2">
    <property type="entry name" value="MULTIDRUG RESISTANCE PROTEIN MDTH"/>
    <property type="match status" value="1"/>
</dbReference>
<dbReference type="InterPro" id="IPR036259">
    <property type="entry name" value="MFS_trans_sf"/>
</dbReference>
<evidence type="ECO:0000256" key="1">
    <source>
        <dbReference type="ARBA" id="ARBA00004651"/>
    </source>
</evidence>
<evidence type="ECO:0000256" key="5">
    <source>
        <dbReference type="ARBA" id="ARBA00022989"/>
    </source>
</evidence>
<proteinExistence type="predicted"/>
<evidence type="ECO:0000256" key="2">
    <source>
        <dbReference type="ARBA" id="ARBA00022448"/>
    </source>
</evidence>
<dbReference type="SUPFAM" id="SSF103473">
    <property type="entry name" value="MFS general substrate transporter"/>
    <property type="match status" value="1"/>
</dbReference>
<feature type="transmembrane region" description="Helical" evidence="7">
    <location>
        <begin position="292"/>
        <end position="313"/>
    </location>
</feature>
<dbReference type="PANTHER" id="PTHR23517">
    <property type="entry name" value="RESISTANCE PROTEIN MDTM, PUTATIVE-RELATED-RELATED"/>
    <property type="match status" value="1"/>
</dbReference>
<feature type="transmembrane region" description="Helical" evidence="7">
    <location>
        <begin position="64"/>
        <end position="82"/>
    </location>
</feature>
<keyword evidence="6 7" id="KW-0472">Membrane</keyword>
<evidence type="ECO:0000256" key="7">
    <source>
        <dbReference type="SAM" id="Phobius"/>
    </source>
</evidence>
<organism evidence="8 9">
    <name type="scientific">Microbacterium enclense</name>
    <dbReference type="NCBI Taxonomy" id="993073"/>
    <lineage>
        <taxon>Bacteria</taxon>
        <taxon>Bacillati</taxon>
        <taxon>Actinomycetota</taxon>
        <taxon>Actinomycetes</taxon>
        <taxon>Micrococcales</taxon>
        <taxon>Microbacteriaceae</taxon>
        <taxon>Microbacterium</taxon>
    </lineage>
</organism>
<feature type="transmembrane region" description="Helical" evidence="7">
    <location>
        <begin position="32"/>
        <end position="52"/>
    </location>
</feature>
<dbReference type="Pfam" id="PF07690">
    <property type="entry name" value="MFS_1"/>
    <property type="match status" value="1"/>
</dbReference>
<gene>
    <name evidence="8" type="ORF">SAMN05216418_0043</name>
</gene>
<protein>
    <submittedName>
        <fullName evidence="8">Predicted arabinose efflux permease, MFS family</fullName>
    </submittedName>
</protein>
<dbReference type="InterPro" id="IPR050171">
    <property type="entry name" value="MFS_Transporters"/>
</dbReference>
<keyword evidence="2" id="KW-0813">Transport</keyword>
<feature type="transmembrane region" description="Helical" evidence="7">
    <location>
        <begin position="358"/>
        <end position="376"/>
    </location>
</feature>
<dbReference type="Proteomes" id="UP000183203">
    <property type="component" value="Unassembled WGS sequence"/>
</dbReference>
<feature type="transmembrane region" description="Helical" evidence="7">
    <location>
        <begin position="230"/>
        <end position="252"/>
    </location>
</feature>
<dbReference type="Gene3D" id="1.20.1250.20">
    <property type="entry name" value="MFS general substrate transporter like domains"/>
    <property type="match status" value="1"/>
</dbReference>
<dbReference type="GO" id="GO:0022857">
    <property type="term" value="F:transmembrane transporter activity"/>
    <property type="evidence" value="ECO:0007669"/>
    <property type="project" value="InterPro"/>
</dbReference>
<feature type="transmembrane region" description="Helical" evidence="7">
    <location>
        <begin position="155"/>
        <end position="177"/>
    </location>
</feature>
<sequence length="388" mass="39672">MVVAQLLGSTVDGVAVSLAVLYFHESVGIPEVTIGLILAAGAAASLVLATPLGVIADRIGLHRMGMALSALSALALGTYALASNVPTFMAGAMCFFVAQVSLNAIRQGIVAAQADPARRIRTRAIIYTMQNAGLGLGTVVGVLVVALNLTEYAPWAFATAALVALVAGATFIGLPAAPTTPVLRAGPRLTALRDGRFMLVTGLSVILFVAMPLLSVLLPLWVSTRTASPSWLAAAGLALNTVLIVLFQTTIASRLRSDNDASRFAWIGGIANFAACVLIGSASLGTPLTSSLIVLVGIMALTAGEMFGGLAAWHLAFHHSPPELQGQYQGTFSTAYSLARIIGPGAALPLVLGTGVTGWVILGLAFAVACGGLTVIGRRPPPTIAKDS</sequence>
<comment type="subcellular location">
    <subcellularLocation>
        <location evidence="1">Cell membrane</location>
        <topology evidence="1">Multi-pass membrane protein</topology>
    </subcellularLocation>
</comment>
<feature type="transmembrane region" description="Helical" evidence="7">
    <location>
        <begin position="264"/>
        <end position="286"/>
    </location>
</feature>